<dbReference type="AlphaFoldDB" id="R7TYZ9"/>
<organism evidence="1">
    <name type="scientific">Capitella teleta</name>
    <name type="common">Polychaete worm</name>
    <dbReference type="NCBI Taxonomy" id="283909"/>
    <lineage>
        <taxon>Eukaryota</taxon>
        <taxon>Metazoa</taxon>
        <taxon>Spiralia</taxon>
        <taxon>Lophotrochozoa</taxon>
        <taxon>Annelida</taxon>
        <taxon>Polychaeta</taxon>
        <taxon>Sedentaria</taxon>
        <taxon>Scolecida</taxon>
        <taxon>Capitellidae</taxon>
        <taxon>Capitella</taxon>
    </lineage>
</organism>
<reference evidence="2" key="3">
    <citation type="submission" date="2015-06" db="UniProtKB">
        <authorList>
            <consortium name="EnsemblMetazoa"/>
        </authorList>
    </citation>
    <scope>IDENTIFICATION</scope>
</reference>
<dbReference type="HOGENOM" id="CLU_1078668_0_0_1"/>
<evidence type="ECO:0000313" key="1">
    <source>
        <dbReference type="EMBL" id="ELT98974.1"/>
    </source>
</evidence>
<evidence type="ECO:0000313" key="3">
    <source>
        <dbReference type="Proteomes" id="UP000014760"/>
    </source>
</evidence>
<evidence type="ECO:0000313" key="2">
    <source>
        <dbReference type="EnsemblMetazoa" id="CapteP195406"/>
    </source>
</evidence>
<dbReference type="Proteomes" id="UP000014760">
    <property type="component" value="Unassembled WGS sequence"/>
</dbReference>
<dbReference type="EnsemblMetazoa" id="CapteT195406">
    <property type="protein sequence ID" value="CapteP195406"/>
    <property type="gene ID" value="CapteG195406"/>
</dbReference>
<dbReference type="EMBL" id="KB307361">
    <property type="protein sequence ID" value="ELT98974.1"/>
    <property type="molecule type" value="Genomic_DNA"/>
</dbReference>
<accession>R7TYZ9</accession>
<dbReference type="EMBL" id="AMQN01026787">
    <property type="status" value="NOT_ANNOTATED_CDS"/>
    <property type="molecule type" value="Genomic_DNA"/>
</dbReference>
<keyword evidence="3" id="KW-1185">Reference proteome</keyword>
<name>R7TYZ9_CAPTE</name>
<gene>
    <name evidence="1" type="ORF">CAPTEDRAFT_195406</name>
</gene>
<proteinExistence type="predicted"/>
<reference evidence="1 3" key="2">
    <citation type="journal article" date="2013" name="Nature">
        <title>Insights into bilaterian evolution from three spiralian genomes.</title>
        <authorList>
            <person name="Simakov O."/>
            <person name="Marletaz F."/>
            <person name="Cho S.J."/>
            <person name="Edsinger-Gonzales E."/>
            <person name="Havlak P."/>
            <person name="Hellsten U."/>
            <person name="Kuo D.H."/>
            <person name="Larsson T."/>
            <person name="Lv J."/>
            <person name="Arendt D."/>
            <person name="Savage R."/>
            <person name="Osoegawa K."/>
            <person name="de Jong P."/>
            <person name="Grimwood J."/>
            <person name="Chapman J.A."/>
            <person name="Shapiro H."/>
            <person name="Aerts A."/>
            <person name="Otillar R.P."/>
            <person name="Terry A.Y."/>
            <person name="Boore J.L."/>
            <person name="Grigoriev I.V."/>
            <person name="Lindberg D.R."/>
            <person name="Seaver E.C."/>
            <person name="Weisblat D.A."/>
            <person name="Putnam N.H."/>
            <person name="Rokhsar D.S."/>
        </authorList>
    </citation>
    <scope>NUCLEOTIDE SEQUENCE</scope>
    <source>
        <strain evidence="1 3">I ESC-2004</strain>
    </source>
</reference>
<reference evidence="3" key="1">
    <citation type="submission" date="2012-12" db="EMBL/GenBank/DDBJ databases">
        <authorList>
            <person name="Hellsten U."/>
            <person name="Grimwood J."/>
            <person name="Chapman J.A."/>
            <person name="Shapiro H."/>
            <person name="Aerts A."/>
            <person name="Otillar R.P."/>
            <person name="Terry A.Y."/>
            <person name="Boore J.L."/>
            <person name="Simakov O."/>
            <person name="Marletaz F."/>
            <person name="Cho S.-J."/>
            <person name="Edsinger-Gonzales E."/>
            <person name="Havlak P."/>
            <person name="Kuo D.-H."/>
            <person name="Larsson T."/>
            <person name="Lv J."/>
            <person name="Arendt D."/>
            <person name="Savage R."/>
            <person name="Osoegawa K."/>
            <person name="de Jong P."/>
            <person name="Lindberg D.R."/>
            <person name="Seaver E.C."/>
            <person name="Weisblat D.A."/>
            <person name="Putnam N.H."/>
            <person name="Grigoriev I.V."/>
            <person name="Rokhsar D.S."/>
        </authorList>
    </citation>
    <scope>NUCLEOTIDE SEQUENCE</scope>
    <source>
        <strain evidence="3">I ESC-2004</strain>
    </source>
</reference>
<protein>
    <submittedName>
        <fullName evidence="1 2">Uncharacterized protein</fullName>
    </submittedName>
</protein>
<sequence>MGICEDERKRMRKVELERRVQEVGRMRWEEQLQRNERTRRYAQEKGEMKLEQYADGQDGAGVRLMMRGDCLPVRMNECVRWKYGEDERRCTYGEEETERHVLFECVLYERLREEWLRRWREERGEEDLVEGVLGFAVTSADLERLVLRSHNILERSFADVTTDAEKELLPTELDYSTRETGLARSLWSKQKAISVEFGFRGRFSVVVEADDDFCGILRHLLTAQSNATPSEGSWPRVTLLWQSAASWASSAFNWLHFL</sequence>